<evidence type="ECO:0000313" key="2">
    <source>
        <dbReference type="Proteomes" id="UP000184063"/>
    </source>
</evidence>
<dbReference type="VEuPathDB" id="FungiDB:ASPFODRAFT_83047"/>
<proteinExistence type="predicted"/>
<sequence>MFSKAFNVLRAPHFLIGALWKWHECRISEMPGITWNAADQYSGRVRSSRSSQYEEFDMEWRRVRLSACLHVEWSRSELYTLHNYDCHKKQYELIQLSTAATSIPLEQCIAGYGQHDGNSPAFSRFRELMRNMASSPKKRIGESRLSLLSGYCQIGKRALALTGPGERAPKPGYKYKSARQLHVV</sequence>
<name>A0A1M3TDJ4_ASPLC</name>
<evidence type="ECO:0000313" key="1">
    <source>
        <dbReference type="EMBL" id="OJZ84844.1"/>
    </source>
</evidence>
<dbReference type="AlphaFoldDB" id="A0A1M3TDJ4"/>
<accession>A0A1M3TDJ4</accession>
<dbReference type="EMBL" id="KV878244">
    <property type="protein sequence ID" value="OJZ84844.1"/>
    <property type="molecule type" value="Genomic_DNA"/>
</dbReference>
<reference evidence="2" key="1">
    <citation type="journal article" date="2017" name="Genome Biol.">
        <title>Comparative genomics reveals high biological diversity and specific adaptations in the industrially and medically important fungal genus Aspergillus.</title>
        <authorList>
            <person name="de Vries R.P."/>
            <person name="Riley R."/>
            <person name="Wiebenga A."/>
            <person name="Aguilar-Osorio G."/>
            <person name="Amillis S."/>
            <person name="Uchima C.A."/>
            <person name="Anderluh G."/>
            <person name="Asadollahi M."/>
            <person name="Askin M."/>
            <person name="Barry K."/>
            <person name="Battaglia E."/>
            <person name="Bayram O."/>
            <person name="Benocci T."/>
            <person name="Braus-Stromeyer S.A."/>
            <person name="Caldana C."/>
            <person name="Canovas D."/>
            <person name="Cerqueira G.C."/>
            <person name="Chen F."/>
            <person name="Chen W."/>
            <person name="Choi C."/>
            <person name="Clum A."/>
            <person name="Dos Santos R.A."/>
            <person name="Damasio A.R."/>
            <person name="Diallinas G."/>
            <person name="Emri T."/>
            <person name="Fekete E."/>
            <person name="Flipphi M."/>
            <person name="Freyberg S."/>
            <person name="Gallo A."/>
            <person name="Gournas C."/>
            <person name="Habgood R."/>
            <person name="Hainaut M."/>
            <person name="Harispe M.L."/>
            <person name="Henrissat B."/>
            <person name="Hilden K.S."/>
            <person name="Hope R."/>
            <person name="Hossain A."/>
            <person name="Karabika E."/>
            <person name="Karaffa L."/>
            <person name="Karanyi Z."/>
            <person name="Krasevec N."/>
            <person name="Kuo A."/>
            <person name="Kusch H."/>
            <person name="LaButti K."/>
            <person name="Lagendijk E.L."/>
            <person name="Lapidus A."/>
            <person name="Levasseur A."/>
            <person name="Lindquist E."/>
            <person name="Lipzen A."/>
            <person name="Logrieco A.F."/>
            <person name="MacCabe A."/>
            <person name="Maekelae M.R."/>
            <person name="Malavazi I."/>
            <person name="Melin P."/>
            <person name="Meyer V."/>
            <person name="Mielnichuk N."/>
            <person name="Miskei M."/>
            <person name="Molnar A.P."/>
            <person name="Mule G."/>
            <person name="Ngan C.Y."/>
            <person name="Orejas M."/>
            <person name="Orosz E."/>
            <person name="Ouedraogo J.P."/>
            <person name="Overkamp K.M."/>
            <person name="Park H.-S."/>
            <person name="Perrone G."/>
            <person name="Piumi F."/>
            <person name="Punt P.J."/>
            <person name="Ram A.F."/>
            <person name="Ramon A."/>
            <person name="Rauscher S."/>
            <person name="Record E."/>
            <person name="Riano-Pachon D.M."/>
            <person name="Robert V."/>
            <person name="Roehrig J."/>
            <person name="Ruller R."/>
            <person name="Salamov A."/>
            <person name="Salih N.S."/>
            <person name="Samson R.A."/>
            <person name="Sandor E."/>
            <person name="Sanguinetti M."/>
            <person name="Schuetze T."/>
            <person name="Sepcic K."/>
            <person name="Shelest E."/>
            <person name="Sherlock G."/>
            <person name="Sophianopoulou V."/>
            <person name="Squina F.M."/>
            <person name="Sun H."/>
            <person name="Susca A."/>
            <person name="Todd R.B."/>
            <person name="Tsang A."/>
            <person name="Unkles S.E."/>
            <person name="van de Wiele N."/>
            <person name="van Rossen-Uffink D."/>
            <person name="Oliveira J.V."/>
            <person name="Vesth T.C."/>
            <person name="Visser J."/>
            <person name="Yu J.-H."/>
            <person name="Zhou M."/>
            <person name="Andersen M.R."/>
            <person name="Archer D.B."/>
            <person name="Baker S.E."/>
            <person name="Benoit I."/>
            <person name="Brakhage A.A."/>
            <person name="Braus G.H."/>
            <person name="Fischer R."/>
            <person name="Frisvad J.C."/>
            <person name="Goldman G.H."/>
            <person name="Houbraken J."/>
            <person name="Oakley B."/>
            <person name="Pocsi I."/>
            <person name="Scazzocchio C."/>
            <person name="Seiboth B."/>
            <person name="vanKuyk P.A."/>
            <person name="Wortman J."/>
            <person name="Dyer P.S."/>
            <person name="Grigoriev I.V."/>
        </authorList>
    </citation>
    <scope>NUCLEOTIDE SEQUENCE [LARGE SCALE GENOMIC DNA]</scope>
    <source>
        <strain evidence="2">CBS 106.47</strain>
    </source>
</reference>
<protein>
    <submittedName>
        <fullName evidence="1">Uncharacterized protein</fullName>
    </submittedName>
</protein>
<organism evidence="1 2">
    <name type="scientific">Aspergillus luchuensis (strain CBS 106.47)</name>
    <dbReference type="NCBI Taxonomy" id="1137211"/>
    <lineage>
        <taxon>Eukaryota</taxon>
        <taxon>Fungi</taxon>
        <taxon>Dikarya</taxon>
        <taxon>Ascomycota</taxon>
        <taxon>Pezizomycotina</taxon>
        <taxon>Eurotiomycetes</taxon>
        <taxon>Eurotiomycetidae</taxon>
        <taxon>Eurotiales</taxon>
        <taxon>Aspergillaceae</taxon>
        <taxon>Aspergillus</taxon>
        <taxon>Aspergillus subgen. Circumdati</taxon>
    </lineage>
</organism>
<dbReference type="Proteomes" id="UP000184063">
    <property type="component" value="Unassembled WGS sequence"/>
</dbReference>
<gene>
    <name evidence="1" type="ORF">ASPFODRAFT_83047</name>
</gene>